<proteinExistence type="predicted"/>
<comment type="caution">
    <text evidence="2">The sequence shown here is derived from an EMBL/GenBank/DDBJ whole genome shotgun (WGS) entry which is preliminary data.</text>
</comment>
<accession>A0A9Q1RP80</accession>
<reference evidence="3" key="1">
    <citation type="journal article" date="2023" name="Proc. Natl. Acad. Sci. U.S.A.">
        <title>Genomic and structural basis for evolution of tropane alkaloid biosynthesis.</title>
        <authorList>
            <person name="Wanga Y.-J."/>
            <person name="Taina T."/>
            <person name="Yua J.-Y."/>
            <person name="Lia J."/>
            <person name="Xua B."/>
            <person name="Chenc J."/>
            <person name="D'Auriad J.C."/>
            <person name="Huanga J.-P."/>
            <person name="Huanga S.-X."/>
        </authorList>
    </citation>
    <scope>NUCLEOTIDE SEQUENCE [LARGE SCALE GENOMIC DNA]</scope>
    <source>
        <strain evidence="3">cv. KIB-2019</strain>
    </source>
</reference>
<keyword evidence="3" id="KW-1185">Reference proteome</keyword>
<feature type="region of interest" description="Disordered" evidence="1">
    <location>
        <begin position="1"/>
        <end position="47"/>
    </location>
</feature>
<dbReference type="AlphaFoldDB" id="A0A9Q1RP80"/>
<protein>
    <submittedName>
        <fullName evidence="2">Uncharacterized protein</fullName>
    </submittedName>
</protein>
<evidence type="ECO:0000313" key="3">
    <source>
        <dbReference type="Proteomes" id="UP001152561"/>
    </source>
</evidence>
<dbReference type="EMBL" id="JAJAGQ010000002">
    <property type="protein sequence ID" value="KAJ8570252.1"/>
    <property type="molecule type" value="Genomic_DNA"/>
</dbReference>
<organism evidence="2 3">
    <name type="scientific">Anisodus acutangulus</name>
    <dbReference type="NCBI Taxonomy" id="402998"/>
    <lineage>
        <taxon>Eukaryota</taxon>
        <taxon>Viridiplantae</taxon>
        <taxon>Streptophyta</taxon>
        <taxon>Embryophyta</taxon>
        <taxon>Tracheophyta</taxon>
        <taxon>Spermatophyta</taxon>
        <taxon>Magnoliopsida</taxon>
        <taxon>eudicotyledons</taxon>
        <taxon>Gunneridae</taxon>
        <taxon>Pentapetalae</taxon>
        <taxon>asterids</taxon>
        <taxon>lamiids</taxon>
        <taxon>Solanales</taxon>
        <taxon>Solanaceae</taxon>
        <taxon>Solanoideae</taxon>
        <taxon>Hyoscyameae</taxon>
        <taxon>Anisodus</taxon>
    </lineage>
</organism>
<gene>
    <name evidence="2" type="ORF">K7X08_033914</name>
</gene>
<evidence type="ECO:0000256" key="1">
    <source>
        <dbReference type="SAM" id="MobiDB-lite"/>
    </source>
</evidence>
<sequence length="66" mass="7491">MKIVEDAKTPSPASRSVGGVGWIGEEVDGENEEVEEEEEDEEDEYEKQVKQGACEFYYRVTRAMVC</sequence>
<feature type="compositionally biased region" description="Acidic residues" evidence="1">
    <location>
        <begin position="25"/>
        <end position="45"/>
    </location>
</feature>
<name>A0A9Q1RP80_9SOLA</name>
<dbReference type="Proteomes" id="UP001152561">
    <property type="component" value="Unassembled WGS sequence"/>
</dbReference>
<evidence type="ECO:0000313" key="2">
    <source>
        <dbReference type="EMBL" id="KAJ8570252.1"/>
    </source>
</evidence>